<evidence type="ECO:0000313" key="2">
    <source>
        <dbReference type="Proteomes" id="UP000219338"/>
    </source>
</evidence>
<organism evidence="1 2">
    <name type="scientific">Armillaria ostoyae</name>
    <name type="common">Armillaria root rot fungus</name>
    <dbReference type="NCBI Taxonomy" id="47428"/>
    <lineage>
        <taxon>Eukaryota</taxon>
        <taxon>Fungi</taxon>
        <taxon>Dikarya</taxon>
        <taxon>Basidiomycota</taxon>
        <taxon>Agaricomycotina</taxon>
        <taxon>Agaricomycetes</taxon>
        <taxon>Agaricomycetidae</taxon>
        <taxon>Agaricales</taxon>
        <taxon>Marasmiineae</taxon>
        <taxon>Physalacriaceae</taxon>
        <taxon>Armillaria</taxon>
    </lineage>
</organism>
<proteinExistence type="predicted"/>
<dbReference type="AlphaFoldDB" id="A0A284S2W3"/>
<keyword evidence="2" id="KW-1185">Reference proteome</keyword>
<accession>A0A284S2W3</accession>
<dbReference type="InterPro" id="IPR052925">
    <property type="entry name" value="Phage_Integrase-like_Recomb"/>
</dbReference>
<protein>
    <recommendedName>
        <fullName evidence="3">Tyr recombinase domain-containing protein</fullName>
    </recommendedName>
</protein>
<dbReference type="PANTHER" id="PTHR34605">
    <property type="entry name" value="PHAGE_INTEGRASE DOMAIN-CONTAINING PROTEIN"/>
    <property type="match status" value="1"/>
</dbReference>
<dbReference type="OrthoDB" id="3254696at2759"/>
<sequence length="175" mass="19578">MPGKTIKWSGGDKFVIHIKTAAAKRGARLSHPKRHPVTLEHLFTLCEGLQTSNSFDVAVWAVALCAFWGCCRLGELTIPSRNAFDECLHVAKSAPISFRRHFGGAESAQFHIPWAKMEWQEGADLIFTSREDLCPVEALCAHLKANMDVPANAPFFTFKTSDSSWVPMTKDWFLK</sequence>
<name>A0A284S2W3_ARMOS</name>
<dbReference type="STRING" id="47428.A0A284S2W3"/>
<evidence type="ECO:0000313" key="1">
    <source>
        <dbReference type="EMBL" id="SJL15335.1"/>
    </source>
</evidence>
<dbReference type="EMBL" id="FUEG01000028">
    <property type="protein sequence ID" value="SJL15335.1"/>
    <property type="molecule type" value="Genomic_DNA"/>
</dbReference>
<dbReference type="OMA" id="HMSANCA"/>
<dbReference type="PANTHER" id="PTHR34605:SF3">
    <property type="entry name" value="P CELL-TYPE AGGLUTINATION PROTEIN MAP4-LIKE-RELATED"/>
    <property type="match status" value="1"/>
</dbReference>
<dbReference type="Proteomes" id="UP000219338">
    <property type="component" value="Unassembled WGS sequence"/>
</dbReference>
<evidence type="ECO:0008006" key="3">
    <source>
        <dbReference type="Google" id="ProtNLM"/>
    </source>
</evidence>
<reference evidence="2" key="1">
    <citation type="journal article" date="2017" name="Nat. Ecol. Evol.">
        <title>Genome expansion and lineage-specific genetic innovations in the forest pathogenic fungi Armillaria.</title>
        <authorList>
            <person name="Sipos G."/>
            <person name="Prasanna A.N."/>
            <person name="Walter M.C."/>
            <person name="O'Connor E."/>
            <person name="Balint B."/>
            <person name="Krizsan K."/>
            <person name="Kiss B."/>
            <person name="Hess J."/>
            <person name="Varga T."/>
            <person name="Slot J."/>
            <person name="Riley R."/>
            <person name="Boka B."/>
            <person name="Rigling D."/>
            <person name="Barry K."/>
            <person name="Lee J."/>
            <person name="Mihaltcheva S."/>
            <person name="LaButti K."/>
            <person name="Lipzen A."/>
            <person name="Waldron R."/>
            <person name="Moloney N.M."/>
            <person name="Sperisen C."/>
            <person name="Kredics L."/>
            <person name="Vagvoelgyi C."/>
            <person name="Patrignani A."/>
            <person name="Fitzpatrick D."/>
            <person name="Nagy I."/>
            <person name="Doyle S."/>
            <person name="Anderson J.B."/>
            <person name="Grigoriev I.V."/>
            <person name="Gueldener U."/>
            <person name="Muensterkoetter M."/>
            <person name="Nagy L.G."/>
        </authorList>
    </citation>
    <scope>NUCLEOTIDE SEQUENCE [LARGE SCALE GENOMIC DNA]</scope>
    <source>
        <strain evidence="2">C18/9</strain>
    </source>
</reference>
<gene>
    <name evidence="1" type="ORF">ARMOST_18828</name>
</gene>